<evidence type="ECO:0000256" key="2">
    <source>
        <dbReference type="ARBA" id="ARBA00005989"/>
    </source>
</evidence>
<dbReference type="CDD" id="cd14656">
    <property type="entry name" value="Imelysin-like_EfeO"/>
    <property type="match status" value="1"/>
</dbReference>
<dbReference type="InterPro" id="IPR050894">
    <property type="entry name" value="EfeM/EfeO_iron_uptake"/>
</dbReference>
<gene>
    <name evidence="5" type="ORF">CTM90_02070</name>
</gene>
<keyword evidence="3" id="KW-0732">Signal</keyword>
<organism evidence="5 6">
    <name type="scientific">Photobacterium damselae</name>
    <dbReference type="NCBI Taxonomy" id="38293"/>
    <lineage>
        <taxon>Bacteria</taxon>
        <taxon>Pseudomonadati</taxon>
        <taxon>Pseudomonadota</taxon>
        <taxon>Gammaproteobacteria</taxon>
        <taxon>Vibrionales</taxon>
        <taxon>Vibrionaceae</taxon>
        <taxon>Photobacterium</taxon>
    </lineage>
</organism>
<reference evidence="5 6" key="1">
    <citation type="submission" date="2018-03" db="EMBL/GenBank/DDBJ databases">
        <title>Whole genome sequencing of Histamine producing bacteria.</title>
        <authorList>
            <person name="Butler K."/>
        </authorList>
    </citation>
    <scope>NUCLEOTIDE SEQUENCE [LARGE SCALE GENOMIC DNA]</scope>
    <source>
        <strain evidence="5 6">BT-6</strain>
    </source>
</reference>
<feature type="domain" description="Imelysin-like" evidence="4">
    <location>
        <begin position="69"/>
        <end position="232"/>
    </location>
</feature>
<evidence type="ECO:0000313" key="5">
    <source>
        <dbReference type="EMBL" id="PSU18789.1"/>
    </source>
</evidence>
<comment type="similarity">
    <text evidence="2">Belongs to the EfeM/EfeO family.</text>
</comment>
<protein>
    <submittedName>
        <fullName evidence="5">EfeM/EfeO family lipoprotein</fullName>
    </submittedName>
</protein>
<dbReference type="PANTHER" id="PTHR39192:SF1">
    <property type="entry name" value="IRON UPTAKE SYSTEM COMPONENT EFEO"/>
    <property type="match status" value="1"/>
</dbReference>
<evidence type="ECO:0000256" key="1">
    <source>
        <dbReference type="ARBA" id="ARBA00004196"/>
    </source>
</evidence>
<dbReference type="Pfam" id="PF09375">
    <property type="entry name" value="Peptidase_M75"/>
    <property type="match status" value="1"/>
</dbReference>
<dbReference type="GO" id="GO:0030313">
    <property type="term" value="C:cell envelope"/>
    <property type="evidence" value="ECO:0007669"/>
    <property type="project" value="UniProtKB-SubCell"/>
</dbReference>
<evidence type="ECO:0000313" key="6">
    <source>
        <dbReference type="Proteomes" id="UP000241404"/>
    </source>
</evidence>
<sequence>MKNLRIISVIILLFYTHIIQAKALRSQPQTGDSFIISKGDIPTPNKYHSVIAYYMKYTKEKISQSIINLKKLQYEVKQGNITQAKKLYILAHNNYVMTRPIVMLFGDSDRILDPRESYFIQGRNDWRFKGFHLIEYLLFKTNNKDKVLSATDDLIYNLTDIKERLSIETIEITKLIQSSGDFIETAIEVNLAGKENIYSNSDLNDLHANIESSYKILTLLKPFIPKDSYKILDDNNMRITSVLNEYKNNNIYLPFKHLTINDKNKLYSLLSTQADLLATIRSLLKINVYHKFEVENNEK</sequence>
<dbReference type="RefSeq" id="WP_065171265.1">
    <property type="nucleotide sequence ID" value="NZ_LZFH01000012.1"/>
</dbReference>
<evidence type="ECO:0000259" key="4">
    <source>
        <dbReference type="Pfam" id="PF09375"/>
    </source>
</evidence>
<name>A0ABD6X6R4_PHODM</name>
<dbReference type="Proteomes" id="UP000241404">
    <property type="component" value="Unassembled WGS sequence"/>
</dbReference>
<dbReference type="InterPro" id="IPR018976">
    <property type="entry name" value="Imelysin-like"/>
</dbReference>
<comment type="caution">
    <text evidence="5">The sequence shown here is derived from an EMBL/GenBank/DDBJ whole genome shotgun (WGS) entry which is preliminary data.</text>
</comment>
<dbReference type="InterPro" id="IPR038352">
    <property type="entry name" value="Imelysin_sf"/>
</dbReference>
<keyword evidence="5" id="KW-0449">Lipoprotein</keyword>
<accession>A0ABD6X6R4</accession>
<dbReference type="PANTHER" id="PTHR39192">
    <property type="entry name" value="IRON UPTAKE SYSTEM COMPONENT EFEO"/>
    <property type="match status" value="1"/>
</dbReference>
<dbReference type="InterPro" id="IPR034981">
    <property type="entry name" value="Imelysin-like_EfeO/Algp7"/>
</dbReference>
<evidence type="ECO:0000256" key="3">
    <source>
        <dbReference type="ARBA" id="ARBA00022729"/>
    </source>
</evidence>
<dbReference type="EMBL" id="PYMM01000001">
    <property type="protein sequence ID" value="PSU18789.1"/>
    <property type="molecule type" value="Genomic_DNA"/>
</dbReference>
<dbReference type="AlphaFoldDB" id="A0ABD6X6R4"/>
<proteinExistence type="inferred from homology"/>
<dbReference type="Gene3D" id="1.20.1420.20">
    <property type="entry name" value="M75 peptidase, HXXE motif"/>
    <property type="match status" value="1"/>
</dbReference>
<comment type="subcellular location">
    <subcellularLocation>
        <location evidence="1">Cell envelope</location>
    </subcellularLocation>
</comment>